<evidence type="ECO:0000256" key="1">
    <source>
        <dbReference type="SAM" id="Phobius"/>
    </source>
</evidence>
<dbReference type="EMBL" id="CP053418">
    <property type="protein sequence ID" value="QJW84394.1"/>
    <property type="molecule type" value="Genomic_DNA"/>
</dbReference>
<keyword evidence="3" id="KW-1185">Reference proteome</keyword>
<keyword evidence="1" id="KW-0812">Transmembrane</keyword>
<feature type="transmembrane region" description="Helical" evidence="1">
    <location>
        <begin position="35"/>
        <end position="68"/>
    </location>
</feature>
<keyword evidence="1" id="KW-1133">Transmembrane helix</keyword>
<evidence type="ECO:0000313" key="3">
    <source>
        <dbReference type="Proteomes" id="UP000500826"/>
    </source>
</evidence>
<evidence type="ECO:0000313" key="2">
    <source>
        <dbReference type="EMBL" id="QJW84394.1"/>
    </source>
</evidence>
<keyword evidence="1" id="KW-0472">Membrane</keyword>
<dbReference type="Proteomes" id="UP000500826">
    <property type="component" value="Chromosome"/>
</dbReference>
<reference evidence="2 3" key="1">
    <citation type="submission" date="2020-05" db="EMBL/GenBank/DDBJ databases">
        <title>Ramlibacter rhizophilus sp. nov., isolated from rhizosphere soil of national flower Mugunghwa from South Korea.</title>
        <authorList>
            <person name="Zheng-Fei Y."/>
            <person name="Huan T."/>
        </authorList>
    </citation>
    <scope>NUCLEOTIDE SEQUENCE [LARGE SCALE GENOMIC DNA]</scope>
    <source>
        <strain evidence="2 3">H242</strain>
    </source>
</reference>
<gene>
    <name evidence="2" type="ORF">HK414_13185</name>
</gene>
<sequence length="78" mass="8122">MAGVVAGLLLAMLARPRGGAPLLLDAVVEMLRTPLALFAIPLPALLLGAPGSWPALVGVATFTSTFLLTFEARRRGRP</sequence>
<organism evidence="2 3">
    <name type="scientific">Ramlibacter terrae</name>
    <dbReference type="NCBI Taxonomy" id="2732511"/>
    <lineage>
        <taxon>Bacteria</taxon>
        <taxon>Pseudomonadati</taxon>
        <taxon>Pseudomonadota</taxon>
        <taxon>Betaproteobacteria</taxon>
        <taxon>Burkholderiales</taxon>
        <taxon>Comamonadaceae</taxon>
        <taxon>Ramlibacter</taxon>
    </lineage>
</organism>
<name>A0ABX6P4E9_9BURK</name>
<reference evidence="2 3" key="2">
    <citation type="submission" date="2020-05" db="EMBL/GenBank/DDBJ databases">
        <authorList>
            <person name="Khan S.A."/>
            <person name="Jeon C.O."/>
            <person name="Chun B.H."/>
        </authorList>
    </citation>
    <scope>NUCLEOTIDE SEQUENCE [LARGE SCALE GENOMIC DNA]</scope>
    <source>
        <strain evidence="2 3">H242</strain>
    </source>
</reference>
<protein>
    <submittedName>
        <fullName evidence="2">Uncharacterized protein</fullName>
    </submittedName>
</protein>
<accession>A0ABX6P4E9</accession>
<proteinExistence type="predicted"/>